<reference evidence="1 2" key="1">
    <citation type="journal article" date="2012" name="J. Bacteriol.">
        <title>Genome Sequence of the Filamentous Bacterium Fibrisoma limi BUZ 3T.</title>
        <authorList>
            <person name="Filippini M."/>
            <person name="Qi W."/>
            <person name="Jaenicke S."/>
            <person name="Goesmann A."/>
            <person name="Smits T.H."/>
            <person name="Bagheri H.C."/>
        </authorList>
    </citation>
    <scope>NUCLEOTIDE SEQUENCE [LARGE SCALE GENOMIC DNA]</scope>
    <source>
        <strain evidence="2">BUZ 3T</strain>
    </source>
</reference>
<dbReference type="PROSITE" id="PS51257">
    <property type="entry name" value="PROKAR_LIPOPROTEIN"/>
    <property type="match status" value="1"/>
</dbReference>
<dbReference type="AlphaFoldDB" id="I2GPM2"/>
<sequence>MRKPPLFRILHWLLLMTVFPTFQSCKQDVKEPIDRFQKSTALATVAISGYYKELNPYEREIYLQNILFDTTKQVLRMEGGVPTPLKKDPFDQKVIQARLAMIKQLANYAEKLSTLAGNDAPQRFTTNVTTLASSLTSLSGTFSQLTSSGDASANDYVGPISTLVGVLGNVIIQKRRDVALRTAIINGDAPFTRILDFLERDLDKYVSDLRKVGDDQKQANIEAFYNHHKAKLSLEQRRELLKELNQAAEVKRITFSTKPSDVVKAMRQTHKALVSTANSPTIMNTGLILSTIDNYENQVQTLIDAVLQLKENHKQN</sequence>
<comment type="caution">
    <text evidence="1">The sequence shown here is derived from an EMBL/GenBank/DDBJ whole genome shotgun (WGS) entry which is preliminary data.</text>
</comment>
<evidence type="ECO:0008006" key="3">
    <source>
        <dbReference type="Google" id="ProtNLM"/>
    </source>
</evidence>
<accession>I2GPM2</accession>
<keyword evidence="2" id="KW-1185">Reference proteome</keyword>
<name>I2GPM2_9BACT</name>
<protein>
    <recommendedName>
        <fullName evidence="3">Lipoprotein</fullName>
    </recommendedName>
</protein>
<evidence type="ECO:0000313" key="1">
    <source>
        <dbReference type="EMBL" id="CCH55850.1"/>
    </source>
</evidence>
<evidence type="ECO:0000313" key="2">
    <source>
        <dbReference type="Proteomes" id="UP000009309"/>
    </source>
</evidence>
<organism evidence="1 2">
    <name type="scientific">Fibrisoma limi BUZ 3</name>
    <dbReference type="NCBI Taxonomy" id="1185876"/>
    <lineage>
        <taxon>Bacteria</taxon>
        <taxon>Pseudomonadati</taxon>
        <taxon>Bacteroidota</taxon>
        <taxon>Cytophagia</taxon>
        <taxon>Cytophagales</taxon>
        <taxon>Spirosomataceae</taxon>
        <taxon>Fibrisoma</taxon>
    </lineage>
</organism>
<dbReference type="Proteomes" id="UP000009309">
    <property type="component" value="Unassembled WGS sequence"/>
</dbReference>
<dbReference type="OrthoDB" id="5497759at2"/>
<dbReference type="eggNOG" id="ENOG5034104">
    <property type="taxonomic scope" value="Bacteria"/>
</dbReference>
<dbReference type="EMBL" id="CAIT01000009">
    <property type="protein sequence ID" value="CCH55850.1"/>
    <property type="molecule type" value="Genomic_DNA"/>
</dbReference>
<proteinExistence type="predicted"/>
<dbReference type="STRING" id="1185876.BN8_05141"/>
<gene>
    <name evidence="1" type="ORF">BN8_05141</name>
</gene>
<dbReference type="RefSeq" id="WP_009284415.1">
    <property type="nucleotide sequence ID" value="NZ_CAIT01000009.1"/>
</dbReference>